<keyword evidence="3" id="KW-1185">Reference proteome</keyword>
<accession>A0ABW3GYU6</accession>
<protein>
    <submittedName>
        <fullName evidence="2">Uncharacterized protein</fullName>
    </submittedName>
</protein>
<evidence type="ECO:0000256" key="1">
    <source>
        <dbReference type="SAM" id="Phobius"/>
    </source>
</evidence>
<evidence type="ECO:0000313" key="2">
    <source>
        <dbReference type="EMBL" id="MFD0944375.1"/>
    </source>
</evidence>
<keyword evidence="1" id="KW-0472">Membrane</keyword>
<feature type="transmembrane region" description="Helical" evidence="1">
    <location>
        <begin position="6"/>
        <end position="27"/>
    </location>
</feature>
<reference evidence="3" key="1">
    <citation type="journal article" date="2019" name="Int. J. Syst. Evol. Microbiol.">
        <title>The Global Catalogue of Microorganisms (GCM) 10K type strain sequencing project: providing services to taxonomists for standard genome sequencing and annotation.</title>
        <authorList>
            <consortium name="The Broad Institute Genomics Platform"/>
            <consortium name="The Broad Institute Genome Sequencing Center for Infectious Disease"/>
            <person name="Wu L."/>
            <person name="Ma J."/>
        </authorList>
    </citation>
    <scope>NUCLEOTIDE SEQUENCE [LARGE SCALE GENOMIC DNA]</scope>
    <source>
        <strain evidence="3">CCUG 63563</strain>
    </source>
</reference>
<comment type="caution">
    <text evidence="2">The sequence shown here is derived from an EMBL/GenBank/DDBJ whole genome shotgun (WGS) entry which is preliminary data.</text>
</comment>
<dbReference type="Proteomes" id="UP001596976">
    <property type="component" value="Unassembled WGS sequence"/>
</dbReference>
<keyword evidence="1" id="KW-1133">Transmembrane helix</keyword>
<gene>
    <name evidence="2" type="ORF">ACFQ0V_11530</name>
</gene>
<dbReference type="RefSeq" id="WP_381013660.1">
    <property type="nucleotide sequence ID" value="NZ_JBHTJF010000035.1"/>
</dbReference>
<sequence>MKMSRWMIIIFVIFAGAFAIFVNETVLEWRMNQKVQKALQPLQTGDEVTFAEILPIAWTEMYVFEPYTPKEVASEAVGQKIKGYRESVNDGTLQLVVLRDDKIVYYASGYPSHYGYVINDYYDGEPFTPETVFQVERNDAIVYFTRMNKEND</sequence>
<evidence type="ECO:0000313" key="3">
    <source>
        <dbReference type="Proteomes" id="UP001596976"/>
    </source>
</evidence>
<organism evidence="2 3">
    <name type="scientific">Savagea faecisuis</name>
    <dbReference type="NCBI Taxonomy" id="1274803"/>
    <lineage>
        <taxon>Bacteria</taxon>
        <taxon>Bacillati</taxon>
        <taxon>Bacillota</taxon>
        <taxon>Bacilli</taxon>
        <taxon>Bacillales</taxon>
        <taxon>Caryophanaceae</taxon>
        <taxon>Savagea</taxon>
    </lineage>
</organism>
<keyword evidence="1" id="KW-0812">Transmembrane</keyword>
<name>A0ABW3GYU6_9BACL</name>
<proteinExistence type="predicted"/>
<dbReference type="EMBL" id="JBHTJF010000035">
    <property type="protein sequence ID" value="MFD0944375.1"/>
    <property type="molecule type" value="Genomic_DNA"/>
</dbReference>